<dbReference type="PANTHER" id="PTHR22948">
    <property type="entry name" value="TUDOR DOMAIN CONTAINING PROTEIN"/>
    <property type="match status" value="1"/>
</dbReference>
<dbReference type="PANTHER" id="PTHR22948:SF29">
    <property type="entry name" value="FI02030P-RELATED"/>
    <property type="match status" value="1"/>
</dbReference>
<dbReference type="SMART" id="SM00333">
    <property type="entry name" value="TUDOR"/>
    <property type="match status" value="1"/>
</dbReference>
<reference evidence="4" key="1">
    <citation type="submission" date="2021-02" db="EMBL/GenBank/DDBJ databases">
        <authorList>
            <person name="Nowell W R."/>
        </authorList>
    </citation>
    <scope>NUCLEOTIDE SEQUENCE</scope>
</reference>
<dbReference type="OrthoDB" id="10069557at2759"/>
<dbReference type="EMBL" id="CAJNOR010004332">
    <property type="protein sequence ID" value="CAF1494241.1"/>
    <property type="molecule type" value="Genomic_DNA"/>
</dbReference>
<dbReference type="SUPFAM" id="SSF63748">
    <property type="entry name" value="Tudor/PWWP/MBT"/>
    <property type="match status" value="1"/>
</dbReference>
<feature type="compositionally biased region" description="Polar residues" evidence="1">
    <location>
        <begin position="178"/>
        <end position="191"/>
    </location>
</feature>
<sequence>MSSTNDLNTIELLDDIENLVFLCDRLNTRLTQVTSYVDEVKQIWVNKRRSIESDSNVSPIIAQKVVKCNKVLLNVAEKLATVELQTESLHNLHSSITNVIPTNNEKRPLQLAGYPPTPAVNRSTAPTPVVNMAAPKVDTLGYGIRLQKDTLISVARASNPPANAFTARSTSTLFSDTSSVKAPASQQQQSAFHRPLSFQESNVSQQAKLSPQTPMASNSTQYQTASKIAVNGSVNGHHALPHQASNSSDSYMTATMNDSNNNDNKVRVKMQVIASNTVWHNADIPIVDHPSAFFVSNQDPRVAEQFVMMSIEMNNYYNKSTNTSVPLQNISIGDFCVARFSEDSQWYRARVVLNNNDSVLIVFIDYGNSESKQPNEIYPLTESLARLPAMTVACTLHEAFPSNQNFWTPEATDTFNTLVKNRIVEVHFQQGMGQQWPLHFVKVTLDGQSITQHPKLLPHITAARNEQIALHFNDKLTPMEYILYNVAVVESDIYNNNLP</sequence>
<dbReference type="AlphaFoldDB" id="A0A815SSM1"/>
<evidence type="ECO:0000259" key="2">
    <source>
        <dbReference type="PROSITE" id="PS50304"/>
    </source>
</evidence>
<evidence type="ECO:0000313" key="4">
    <source>
        <dbReference type="EMBL" id="CAF1494241.1"/>
    </source>
</evidence>
<evidence type="ECO:0000313" key="5">
    <source>
        <dbReference type="Proteomes" id="UP000663828"/>
    </source>
</evidence>
<dbReference type="InterPro" id="IPR002999">
    <property type="entry name" value="Tudor"/>
</dbReference>
<dbReference type="Pfam" id="PF00567">
    <property type="entry name" value="TUDOR"/>
    <property type="match status" value="1"/>
</dbReference>
<feature type="region of interest" description="Disordered" evidence="1">
    <location>
        <begin position="178"/>
        <end position="223"/>
    </location>
</feature>
<evidence type="ECO:0000256" key="1">
    <source>
        <dbReference type="SAM" id="MobiDB-lite"/>
    </source>
</evidence>
<dbReference type="InterPro" id="IPR035437">
    <property type="entry name" value="SNase_OB-fold_sf"/>
</dbReference>
<organism evidence="4 5">
    <name type="scientific">Adineta ricciae</name>
    <name type="common">Rotifer</name>
    <dbReference type="NCBI Taxonomy" id="249248"/>
    <lineage>
        <taxon>Eukaryota</taxon>
        <taxon>Metazoa</taxon>
        <taxon>Spiralia</taxon>
        <taxon>Gnathifera</taxon>
        <taxon>Rotifera</taxon>
        <taxon>Eurotatoria</taxon>
        <taxon>Bdelloidea</taxon>
        <taxon>Adinetida</taxon>
        <taxon>Adinetidae</taxon>
        <taxon>Adineta</taxon>
    </lineage>
</organism>
<dbReference type="FunFam" id="2.30.30.140:FF:000018">
    <property type="entry name" value="Serine/threonine-protein kinase 31"/>
    <property type="match status" value="1"/>
</dbReference>
<name>A0A815SSM1_ADIRI</name>
<feature type="compositionally biased region" description="Polar residues" evidence="1">
    <location>
        <begin position="198"/>
        <end position="223"/>
    </location>
</feature>
<dbReference type="Gene3D" id="2.40.50.90">
    <property type="match status" value="1"/>
</dbReference>
<evidence type="ECO:0000313" key="3">
    <source>
        <dbReference type="EMBL" id="CAF0819027.1"/>
    </source>
</evidence>
<dbReference type="Proteomes" id="UP000663852">
    <property type="component" value="Unassembled WGS sequence"/>
</dbReference>
<protein>
    <recommendedName>
        <fullName evidence="2">Tudor domain-containing protein</fullName>
    </recommendedName>
</protein>
<dbReference type="EMBL" id="CAJNOJ010000016">
    <property type="protein sequence ID" value="CAF0819027.1"/>
    <property type="molecule type" value="Genomic_DNA"/>
</dbReference>
<dbReference type="InterPro" id="IPR050621">
    <property type="entry name" value="Tudor_domain_containing"/>
</dbReference>
<comment type="caution">
    <text evidence="4">The sequence shown here is derived from an EMBL/GenBank/DDBJ whole genome shotgun (WGS) entry which is preliminary data.</text>
</comment>
<dbReference type="Proteomes" id="UP000663828">
    <property type="component" value="Unassembled WGS sequence"/>
</dbReference>
<accession>A0A815SSM1</accession>
<dbReference type="Gene3D" id="2.30.30.140">
    <property type="match status" value="1"/>
</dbReference>
<gene>
    <name evidence="3" type="ORF">EDS130_LOCUS5753</name>
    <name evidence="4" type="ORF">XAT740_LOCUS39266</name>
</gene>
<proteinExistence type="predicted"/>
<keyword evidence="5" id="KW-1185">Reference proteome</keyword>
<dbReference type="PROSITE" id="PS50304">
    <property type="entry name" value="TUDOR"/>
    <property type="match status" value="1"/>
</dbReference>
<feature type="domain" description="Tudor" evidence="2">
    <location>
        <begin position="329"/>
        <end position="387"/>
    </location>
</feature>